<evidence type="ECO:0000256" key="2">
    <source>
        <dbReference type="ARBA" id="ARBA00023043"/>
    </source>
</evidence>
<evidence type="ECO:0000313" key="6">
    <source>
        <dbReference type="Proteomes" id="UP000256328"/>
    </source>
</evidence>
<feature type="repeat" description="ANK" evidence="3">
    <location>
        <begin position="352"/>
        <end position="385"/>
    </location>
</feature>
<dbReference type="InterPro" id="IPR056884">
    <property type="entry name" value="NPHP3-like_N"/>
</dbReference>
<dbReference type="SMART" id="SM00248">
    <property type="entry name" value="ANK"/>
    <property type="match status" value="4"/>
</dbReference>
<evidence type="ECO:0000313" key="5">
    <source>
        <dbReference type="EMBL" id="RDW58305.1"/>
    </source>
</evidence>
<name>A0A3D8Q8Z9_9HELO</name>
<feature type="repeat" description="ANK" evidence="3">
    <location>
        <begin position="436"/>
        <end position="468"/>
    </location>
</feature>
<reference evidence="5 6" key="1">
    <citation type="journal article" date="2018" name="IMA Fungus">
        <title>IMA Genome-F 9: Draft genome sequence of Annulohypoxylon stygium, Aspergillus mulundensis, Berkeleyomyces basicola (syn. Thielaviopsis basicola), Ceratocystis smalleyi, two Cercospora beticola strains, Coleophoma cylindrospora, Fusarium fracticaudum, Phialophora cf. hyalina, and Morchella septimelata.</title>
        <authorList>
            <person name="Wingfield B.D."/>
            <person name="Bills G.F."/>
            <person name="Dong Y."/>
            <person name="Huang W."/>
            <person name="Nel W.J."/>
            <person name="Swalarsk-Parry B.S."/>
            <person name="Vaghefi N."/>
            <person name="Wilken P.M."/>
            <person name="An Z."/>
            <person name="de Beer Z.W."/>
            <person name="De Vos L."/>
            <person name="Chen L."/>
            <person name="Duong T.A."/>
            <person name="Gao Y."/>
            <person name="Hammerbacher A."/>
            <person name="Kikkert J.R."/>
            <person name="Li Y."/>
            <person name="Li H."/>
            <person name="Li K."/>
            <person name="Li Q."/>
            <person name="Liu X."/>
            <person name="Ma X."/>
            <person name="Naidoo K."/>
            <person name="Pethybridge S.J."/>
            <person name="Sun J."/>
            <person name="Steenkamp E.T."/>
            <person name="van der Nest M.A."/>
            <person name="van Wyk S."/>
            <person name="Wingfield M.J."/>
            <person name="Xiong C."/>
            <person name="Yue Q."/>
            <person name="Zhang X."/>
        </authorList>
    </citation>
    <scope>NUCLEOTIDE SEQUENCE [LARGE SCALE GENOMIC DNA]</scope>
    <source>
        <strain evidence="5 6">BP5796</strain>
    </source>
</reference>
<comment type="caution">
    <text evidence="5">The sequence shown here is derived from an EMBL/GenBank/DDBJ whole genome shotgun (WGS) entry which is preliminary data.</text>
</comment>
<dbReference type="PRINTS" id="PR01415">
    <property type="entry name" value="ANKYRIN"/>
</dbReference>
<dbReference type="PROSITE" id="PS50297">
    <property type="entry name" value="ANK_REP_REGION"/>
    <property type="match status" value="3"/>
</dbReference>
<dbReference type="SUPFAM" id="SSF52540">
    <property type="entry name" value="P-loop containing nucleoside triphosphate hydrolases"/>
    <property type="match status" value="1"/>
</dbReference>
<feature type="domain" description="Nephrocystin 3-like N-terminal" evidence="4">
    <location>
        <begin position="81"/>
        <end position="239"/>
    </location>
</feature>
<evidence type="ECO:0000256" key="3">
    <source>
        <dbReference type="PROSITE-ProRule" id="PRU00023"/>
    </source>
</evidence>
<proteinExistence type="predicted"/>
<keyword evidence="2 3" id="KW-0040">ANK repeat</keyword>
<dbReference type="InterPro" id="IPR002110">
    <property type="entry name" value="Ankyrin_rpt"/>
</dbReference>
<protein>
    <recommendedName>
        <fullName evidence="4">Nephrocystin 3-like N-terminal domain-containing protein</fullName>
    </recommendedName>
</protein>
<dbReference type="InterPro" id="IPR027417">
    <property type="entry name" value="P-loop_NTPase"/>
</dbReference>
<dbReference type="AlphaFoldDB" id="A0A3D8Q8Z9"/>
<sequence length="484" mass="53224">MACSPSPDHPAINNSIKSAGGQILAGIINKRTTDFINEGHSELDDILLQALPISTDAWFDSRKREHEPSCFPKTRTDLLNEIQNWFDGESPQSIFWLNGLAGTGKSTIAQTVAATCSTKKTLGASFFFSRGGEDVGHAEKFVTTIAFQLAKFIPDLKRKICDSISTRSDIATQSLRDQWQDLVLSPLSNLGDNHDRSRYALIIDALDECENQNDIQIIQQLLSQVRSLKVVQLRVFLTSGPEVPIRYGFEQIHEDEHEDFVLHNISPSIVDHDIYTFLRERLGSIGQKYQFQADWPDESAITSLVPELRQAGYSKDKNGRTQLSWAAEKGHEDTVRQLLHTGKVDADSKDKNGRTPLLWAAEQGHEAIDAHNEVITELLLVAGASFKSALGTAGSAGAKDFLIQSALYYAAAAGDEEMAKVLVSAGANVNKVSRRDLKAPLHLAAESGQIGVVTVLLDENADPTMEDQLSRSPLYYASRAGEHV</sequence>
<feature type="repeat" description="ANK" evidence="3">
    <location>
        <begin position="318"/>
        <end position="342"/>
    </location>
</feature>
<dbReference type="Pfam" id="PF24883">
    <property type="entry name" value="NPHP3_N"/>
    <property type="match status" value="1"/>
</dbReference>
<dbReference type="Proteomes" id="UP000256328">
    <property type="component" value="Unassembled WGS sequence"/>
</dbReference>
<evidence type="ECO:0000259" key="4">
    <source>
        <dbReference type="Pfam" id="PF24883"/>
    </source>
</evidence>
<dbReference type="PANTHER" id="PTHR24198:SF165">
    <property type="entry name" value="ANKYRIN REPEAT-CONTAINING PROTEIN-RELATED"/>
    <property type="match status" value="1"/>
</dbReference>
<dbReference type="OrthoDB" id="674604at2759"/>
<keyword evidence="1" id="KW-0677">Repeat</keyword>
<dbReference type="Pfam" id="PF12796">
    <property type="entry name" value="Ank_2"/>
    <property type="match status" value="2"/>
</dbReference>
<dbReference type="SUPFAM" id="SSF48403">
    <property type="entry name" value="Ankyrin repeat"/>
    <property type="match status" value="1"/>
</dbReference>
<dbReference type="PROSITE" id="PS50088">
    <property type="entry name" value="ANK_REPEAT"/>
    <property type="match status" value="4"/>
</dbReference>
<dbReference type="Gene3D" id="3.40.50.300">
    <property type="entry name" value="P-loop containing nucleotide triphosphate hydrolases"/>
    <property type="match status" value="1"/>
</dbReference>
<keyword evidence="6" id="KW-1185">Reference proteome</keyword>
<gene>
    <name evidence="5" type="ORF">BP5796_12235</name>
</gene>
<organism evidence="5 6">
    <name type="scientific">Coleophoma crateriformis</name>
    <dbReference type="NCBI Taxonomy" id="565419"/>
    <lineage>
        <taxon>Eukaryota</taxon>
        <taxon>Fungi</taxon>
        <taxon>Dikarya</taxon>
        <taxon>Ascomycota</taxon>
        <taxon>Pezizomycotina</taxon>
        <taxon>Leotiomycetes</taxon>
        <taxon>Helotiales</taxon>
        <taxon>Dermateaceae</taxon>
        <taxon>Coleophoma</taxon>
    </lineage>
</organism>
<evidence type="ECO:0000256" key="1">
    <source>
        <dbReference type="ARBA" id="ARBA00022737"/>
    </source>
</evidence>
<feature type="repeat" description="ANK" evidence="3">
    <location>
        <begin position="405"/>
        <end position="434"/>
    </location>
</feature>
<dbReference type="PANTHER" id="PTHR24198">
    <property type="entry name" value="ANKYRIN REPEAT AND PROTEIN KINASE DOMAIN-CONTAINING PROTEIN"/>
    <property type="match status" value="1"/>
</dbReference>
<accession>A0A3D8Q8Z9</accession>
<dbReference type="EMBL" id="PDLN01000021">
    <property type="protein sequence ID" value="RDW58305.1"/>
    <property type="molecule type" value="Genomic_DNA"/>
</dbReference>
<dbReference type="Gene3D" id="1.25.40.20">
    <property type="entry name" value="Ankyrin repeat-containing domain"/>
    <property type="match status" value="2"/>
</dbReference>
<dbReference type="InterPro" id="IPR036770">
    <property type="entry name" value="Ankyrin_rpt-contain_sf"/>
</dbReference>